<protein>
    <submittedName>
        <fullName evidence="1">BMP/retinoic acid-inducible neural-specific protein 2</fullName>
    </submittedName>
</protein>
<evidence type="ECO:0000313" key="1">
    <source>
        <dbReference type="EMBL" id="MEQ2176125.1"/>
    </source>
</evidence>
<feature type="non-terminal residue" evidence="1">
    <location>
        <position position="1"/>
    </location>
</feature>
<comment type="caution">
    <text evidence="1">The sequence shown here is derived from an EMBL/GenBank/DDBJ whole genome shotgun (WGS) entry which is preliminary data.</text>
</comment>
<sequence length="60" mass="6798">EESLTIFLDKQKLNKKSEGNSNSSVVSLELLHQLAASYFTDRESTLRRLHHLQIATSAIK</sequence>
<dbReference type="PANTHER" id="PTHR15564">
    <property type="entry name" value="MACPF DOMAIN-CONTAINING PROTEIN"/>
    <property type="match status" value="1"/>
</dbReference>
<evidence type="ECO:0000313" key="2">
    <source>
        <dbReference type="Proteomes" id="UP001476798"/>
    </source>
</evidence>
<feature type="non-terminal residue" evidence="1">
    <location>
        <position position="60"/>
    </location>
</feature>
<dbReference type="PANTHER" id="PTHR15564:SF4">
    <property type="entry name" value="BMP_RETINOIC ACID-INDUCIBLE NEURAL-SPECIFIC PROTEIN 2"/>
    <property type="match status" value="1"/>
</dbReference>
<gene>
    <name evidence="1" type="primary">BRINP2</name>
    <name evidence="1" type="ORF">GOODEAATRI_024872</name>
</gene>
<organism evidence="1 2">
    <name type="scientific">Goodea atripinnis</name>
    <dbReference type="NCBI Taxonomy" id="208336"/>
    <lineage>
        <taxon>Eukaryota</taxon>
        <taxon>Metazoa</taxon>
        <taxon>Chordata</taxon>
        <taxon>Craniata</taxon>
        <taxon>Vertebrata</taxon>
        <taxon>Euteleostomi</taxon>
        <taxon>Actinopterygii</taxon>
        <taxon>Neopterygii</taxon>
        <taxon>Teleostei</taxon>
        <taxon>Neoteleostei</taxon>
        <taxon>Acanthomorphata</taxon>
        <taxon>Ovalentaria</taxon>
        <taxon>Atherinomorphae</taxon>
        <taxon>Cyprinodontiformes</taxon>
        <taxon>Goodeidae</taxon>
        <taxon>Goodea</taxon>
    </lineage>
</organism>
<name>A0ABV0NXM5_9TELE</name>
<proteinExistence type="predicted"/>
<dbReference type="InterPro" id="IPR033237">
    <property type="entry name" value="BRINP"/>
</dbReference>
<reference evidence="1 2" key="1">
    <citation type="submission" date="2021-06" db="EMBL/GenBank/DDBJ databases">
        <authorList>
            <person name="Palmer J.M."/>
        </authorList>
    </citation>
    <scope>NUCLEOTIDE SEQUENCE [LARGE SCALE GENOMIC DNA]</scope>
    <source>
        <strain evidence="1 2">GA_2019</strain>
        <tissue evidence="1">Muscle</tissue>
    </source>
</reference>
<accession>A0ABV0NXM5</accession>
<dbReference type="Proteomes" id="UP001476798">
    <property type="component" value="Unassembled WGS sequence"/>
</dbReference>
<keyword evidence="2" id="KW-1185">Reference proteome</keyword>
<dbReference type="EMBL" id="JAHRIO010052822">
    <property type="protein sequence ID" value="MEQ2176125.1"/>
    <property type="molecule type" value="Genomic_DNA"/>
</dbReference>